<feature type="domain" description="Chromo" evidence="1">
    <location>
        <begin position="359"/>
        <end position="419"/>
    </location>
</feature>
<dbReference type="Pfam" id="PF17906">
    <property type="entry name" value="HTH_48"/>
    <property type="match status" value="1"/>
</dbReference>
<comment type="caution">
    <text evidence="2">The sequence shown here is derived from an EMBL/GenBank/DDBJ whole genome shotgun (WGS) entry which is preliminary data.</text>
</comment>
<evidence type="ECO:0000313" key="2">
    <source>
        <dbReference type="EMBL" id="KAL3114114.1"/>
    </source>
</evidence>
<dbReference type="InterPro" id="IPR001888">
    <property type="entry name" value="Transposase_1"/>
</dbReference>
<dbReference type="PANTHER" id="PTHR46060:SF2">
    <property type="entry name" value="HISTONE-LYSINE N-METHYLTRANSFERASE SETMAR"/>
    <property type="match status" value="1"/>
</dbReference>
<reference evidence="2 3" key="1">
    <citation type="submission" date="2024-10" db="EMBL/GenBank/DDBJ databases">
        <authorList>
            <person name="Kim D."/>
        </authorList>
    </citation>
    <scope>NUCLEOTIDE SEQUENCE [LARGE SCALE GENOMIC DNA]</scope>
    <source>
        <strain evidence="2">BH-2024</strain>
    </source>
</reference>
<dbReference type="EMBL" id="JBICBT010000424">
    <property type="protein sequence ID" value="KAL3114114.1"/>
    <property type="molecule type" value="Genomic_DNA"/>
</dbReference>
<evidence type="ECO:0000259" key="1">
    <source>
        <dbReference type="PROSITE" id="PS50013"/>
    </source>
</evidence>
<evidence type="ECO:0000313" key="3">
    <source>
        <dbReference type="Proteomes" id="UP001620626"/>
    </source>
</evidence>
<dbReference type="Gene3D" id="3.30.420.10">
    <property type="entry name" value="Ribonuclease H-like superfamily/Ribonuclease H"/>
    <property type="match status" value="1"/>
</dbReference>
<dbReference type="Pfam" id="PF01359">
    <property type="entry name" value="Transposase_1"/>
    <property type="match status" value="1"/>
</dbReference>
<dbReference type="SMART" id="SM00298">
    <property type="entry name" value="CHROMO"/>
    <property type="match status" value="1"/>
</dbReference>
<name>A0ABD2LIB3_9BILA</name>
<dbReference type="InterPro" id="IPR016197">
    <property type="entry name" value="Chromo-like_dom_sf"/>
</dbReference>
<keyword evidence="3" id="KW-1185">Reference proteome</keyword>
<dbReference type="PANTHER" id="PTHR46060">
    <property type="entry name" value="MARINER MOS1 TRANSPOSASE-LIKE PROTEIN"/>
    <property type="match status" value="1"/>
</dbReference>
<dbReference type="Proteomes" id="UP001620626">
    <property type="component" value="Unassembled WGS sequence"/>
</dbReference>
<dbReference type="PROSITE" id="PS50013">
    <property type="entry name" value="CHROMO_2"/>
    <property type="match status" value="1"/>
</dbReference>
<dbReference type="InterPro" id="IPR036397">
    <property type="entry name" value="RNaseH_sf"/>
</dbReference>
<organism evidence="2 3">
    <name type="scientific">Heterodera trifolii</name>
    <dbReference type="NCBI Taxonomy" id="157864"/>
    <lineage>
        <taxon>Eukaryota</taxon>
        <taxon>Metazoa</taxon>
        <taxon>Ecdysozoa</taxon>
        <taxon>Nematoda</taxon>
        <taxon>Chromadorea</taxon>
        <taxon>Rhabditida</taxon>
        <taxon>Tylenchina</taxon>
        <taxon>Tylenchomorpha</taxon>
        <taxon>Tylenchoidea</taxon>
        <taxon>Heteroderidae</taxon>
        <taxon>Heteroderinae</taxon>
        <taxon>Heterodera</taxon>
    </lineage>
</organism>
<dbReference type="InterPro" id="IPR052709">
    <property type="entry name" value="Transposase-MT_Hybrid"/>
</dbReference>
<gene>
    <name evidence="2" type="ORF">niasHT_010928</name>
</gene>
<dbReference type="SUPFAM" id="SSF54160">
    <property type="entry name" value="Chromo domain-like"/>
    <property type="match status" value="1"/>
</dbReference>
<dbReference type="InterPro" id="IPR041426">
    <property type="entry name" value="Mos1_HTH"/>
</dbReference>
<sequence length="526" mass="61144">MNANKEHAHKLLHQQFKKGEKAAPAARKVNEFLGADVISPRQAQKWFQQFRAGRNSTKRKLGSGRPSTVDKNVLAQRLRRHPESSCAELSVGHCHKTTTWRWLRKSGRRPMRSKWVAHRLTDQQKQRRLNLCLSNIARHRRGYVLNRLVTCDESYICYDGTAQKIVWRKKEEDPILVPRPNLHQKKRMLCIFWSVHGPLYWELLAPGTILDSNRYINQLRAVDIAYRIRRQQGQFDGPLLFHHDNALPHRSHLTTQYISQTLNWNGECPNNERIHLIEQQLHNCQNQIEQIQSLLHPPLPPVPQQMETNPAEHMEAYVLPQLNAFPPTQQQQQQQQLIFPHEQEFHAQLQQECSADDIYELERIIDHRINAFGNDEWHVRWTGYNQTTWEPCQNFIGQDALQMLADFEHARKKTVLNLKLGTFFKYETVPGRFMVKRQTAASIEPQYLFAGQTAWTTNGVNQFGRVELDFATGTMTIPNFSDNDVGSYTFPLKQSIFSAMNGLNGCELQGIGCTTLKLFKMENNDE</sequence>
<protein>
    <recommendedName>
        <fullName evidence="1">Chromo domain-containing protein</fullName>
    </recommendedName>
</protein>
<accession>A0ABD2LIB3</accession>
<dbReference type="CDD" id="cd00024">
    <property type="entry name" value="CD_CSD"/>
    <property type="match status" value="1"/>
</dbReference>
<dbReference type="Gene3D" id="1.10.10.1450">
    <property type="match status" value="1"/>
</dbReference>
<dbReference type="InterPro" id="IPR000953">
    <property type="entry name" value="Chromo/chromo_shadow_dom"/>
</dbReference>
<dbReference type="AlphaFoldDB" id="A0ABD2LIB3"/>
<proteinExistence type="predicted"/>